<dbReference type="PANTHER" id="PTHR24148">
    <property type="entry name" value="ANKYRIN REPEAT DOMAIN-CONTAINING PROTEIN 39 HOMOLOG-RELATED"/>
    <property type="match status" value="1"/>
</dbReference>
<dbReference type="InterPro" id="IPR052895">
    <property type="entry name" value="HetReg/Transcr_Mod"/>
</dbReference>
<sequence>MIPRKPLHGARIISASSPRKPFVYDAPRQSLIREFQLDPLPDGEENQDAPLSGRMMSNTFAFMGVQGFTSAFIPSAREDTPSVRKKLSGSEGYVAVSYSWGDDDELFPLHLVTVSCDLDKNDNVVVNHQPERNGYVWIRPNLRAFLLELRRRQERRFLWIDAICIDQASDDDKGHQIKNMRHVYDNAEEVYVWLGQASEIELGALRILPNVTAKMQECQSNAYENLEQAFTQAGLPDPTHDIWRAYSSIMTRSWWSRLWTLQEIVMASDLDGAFEYPDFYKAPNAAVLCGSSTTMWEKFDLFVEALAKTGLKEWLITGEVGVACDDLHGIDAVSEVRTGRASQLRYGWAVTMSATLLATRRRQATMPADMVFGQLALLDNATIKELALDISMPETEVFTRFAKHYIRNEVKECLLNHTATVEKLTGLPSWCPNFASREETISIGSRWVGHYQEQAWLKKQMPCAGLQKHGRWKLPRSKLYYAKYITNALQAKHSLDNQYNTNNPRQIALAPGTDCIIATGVELDAVAHTVNCNPAAESAKFLAYNSILQTHSWERQCYKLAYDTFSTASTTASKSYYDLYARTLTANRVTMNPSDLLSRDEDASEIIFDRYEQVDFAEPYLNFRKFMEATIDAEETIDPKANMTRETNAFATCLAAMSKRRKFFATRGGKIGIGPSDAQPGDLVVMIFYCPTPYLIRQSEVVPGQWHFVGEVFISGYMYGEALEMFDRGQVKETKWTIG</sequence>
<protein>
    <recommendedName>
        <fullName evidence="1">Heterokaryon incompatibility domain-containing protein</fullName>
    </recommendedName>
</protein>
<proteinExistence type="predicted"/>
<evidence type="ECO:0000313" key="2">
    <source>
        <dbReference type="EMBL" id="KXS99346.1"/>
    </source>
</evidence>
<evidence type="ECO:0000259" key="1">
    <source>
        <dbReference type="Pfam" id="PF06985"/>
    </source>
</evidence>
<dbReference type="Proteomes" id="UP000070133">
    <property type="component" value="Unassembled WGS sequence"/>
</dbReference>
<organism evidence="2 3">
    <name type="scientific">Pseudocercospora eumusae</name>
    <dbReference type="NCBI Taxonomy" id="321146"/>
    <lineage>
        <taxon>Eukaryota</taxon>
        <taxon>Fungi</taxon>
        <taxon>Dikarya</taxon>
        <taxon>Ascomycota</taxon>
        <taxon>Pezizomycotina</taxon>
        <taxon>Dothideomycetes</taxon>
        <taxon>Dothideomycetidae</taxon>
        <taxon>Mycosphaerellales</taxon>
        <taxon>Mycosphaerellaceae</taxon>
        <taxon>Pseudocercospora</taxon>
    </lineage>
</organism>
<dbReference type="EMBL" id="LFZN01000093">
    <property type="protein sequence ID" value="KXS99346.1"/>
    <property type="molecule type" value="Genomic_DNA"/>
</dbReference>
<comment type="caution">
    <text evidence="2">The sequence shown here is derived from an EMBL/GenBank/DDBJ whole genome shotgun (WGS) entry which is preliminary data.</text>
</comment>
<evidence type="ECO:0000313" key="3">
    <source>
        <dbReference type="Proteomes" id="UP000070133"/>
    </source>
</evidence>
<dbReference type="Pfam" id="PF26639">
    <property type="entry name" value="Het-6_barrel"/>
    <property type="match status" value="1"/>
</dbReference>
<dbReference type="Pfam" id="PF06985">
    <property type="entry name" value="HET"/>
    <property type="match status" value="1"/>
</dbReference>
<dbReference type="AlphaFoldDB" id="A0A139HA78"/>
<gene>
    <name evidence="2" type="ORF">AC578_8980</name>
</gene>
<dbReference type="PANTHER" id="PTHR24148:SF64">
    <property type="entry name" value="HETEROKARYON INCOMPATIBILITY DOMAIN-CONTAINING PROTEIN"/>
    <property type="match status" value="1"/>
</dbReference>
<dbReference type="OrthoDB" id="4476201at2759"/>
<accession>A0A139HA78</accession>
<keyword evidence="3" id="KW-1185">Reference proteome</keyword>
<name>A0A139HA78_9PEZI</name>
<dbReference type="STRING" id="321146.A0A139HA78"/>
<reference evidence="2 3" key="1">
    <citation type="submission" date="2015-07" db="EMBL/GenBank/DDBJ databases">
        <title>Comparative genomics of the Sigatoka disease complex on banana suggests a link between parallel evolutionary changes in Pseudocercospora fijiensis and Pseudocercospora eumusae and increased virulence on the banana host.</title>
        <authorList>
            <person name="Chang T.-C."/>
            <person name="Salvucci A."/>
            <person name="Crous P.W."/>
            <person name="Stergiopoulos I."/>
        </authorList>
    </citation>
    <scope>NUCLEOTIDE SEQUENCE [LARGE SCALE GENOMIC DNA]</scope>
    <source>
        <strain evidence="2 3">CBS 114824</strain>
    </source>
</reference>
<feature type="domain" description="Heterokaryon incompatibility" evidence="1">
    <location>
        <begin position="93"/>
        <end position="263"/>
    </location>
</feature>
<dbReference type="InterPro" id="IPR010730">
    <property type="entry name" value="HET"/>
</dbReference>